<evidence type="ECO:0000313" key="1">
    <source>
        <dbReference type="EMBL" id="EUN32626.1"/>
    </source>
</evidence>
<dbReference type="RefSeq" id="XP_014562212.1">
    <property type="nucleotide sequence ID" value="XM_014706726.1"/>
</dbReference>
<evidence type="ECO:0000313" key="2">
    <source>
        <dbReference type="Proteomes" id="UP000054337"/>
    </source>
</evidence>
<keyword evidence="2" id="KW-1185">Reference proteome</keyword>
<dbReference type="GeneID" id="26258188"/>
<proteinExistence type="predicted"/>
<reference evidence="1 2" key="1">
    <citation type="journal article" date="2013" name="PLoS Genet.">
        <title>Comparative genome structure, secondary metabolite, and effector coding capacity across Cochliobolus pathogens.</title>
        <authorList>
            <person name="Condon B.J."/>
            <person name="Leng Y."/>
            <person name="Wu D."/>
            <person name="Bushley K.E."/>
            <person name="Ohm R.A."/>
            <person name="Otillar R."/>
            <person name="Martin J."/>
            <person name="Schackwitz W."/>
            <person name="Grimwood J."/>
            <person name="MohdZainudin N."/>
            <person name="Xue C."/>
            <person name="Wang R."/>
            <person name="Manning V.A."/>
            <person name="Dhillon B."/>
            <person name="Tu Z.J."/>
            <person name="Steffenson B.J."/>
            <person name="Salamov A."/>
            <person name="Sun H."/>
            <person name="Lowry S."/>
            <person name="LaButti K."/>
            <person name="Han J."/>
            <person name="Copeland A."/>
            <person name="Lindquist E."/>
            <person name="Barry K."/>
            <person name="Schmutz J."/>
            <person name="Baker S.E."/>
            <person name="Ciuffetti L.M."/>
            <person name="Grigoriev I.V."/>
            <person name="Zhong S."/>
            <person name="Turgeon B.G."/>
        </authorList>
    </citation>
    <scope>NUCLEOTIDE SEQUENCE [LARGE SCALE GENOMIC DNA]</scope>
    <source>
        <strain evidence="1 2">FI3</strain>
    </source>
</reference>
<gene>
    <name evidence="1" type="ORF">COCVIDRAFT_84812</name>
</gene>
<dbReference type="HOGENOM" id="CLU_2497561_0_0_1"/>
<accession>W7EX17</accession>
<organism evidence="1 2">
    <name type="scientific">Bipolaris victoriae (strain FI3)</name>
    <name type="common">Victoria blight of oats agent</name>
    <name type="synonym">Cochliobolus victoriae</name>
    <dbReference type="NCBI Taxonomy" id="930091"/>
    <lineage>
        <taxon>Eukaryota</taxon>
        <taxon>Fungi</taxon>
        <taxon>Dikarya</taxon>
        <taxon>Ascomycota</taxon>
        <taxon>Pezizomycotina</taxon>
        <taxon>Dothideomycetes</taxon>
        <taxon>Pleosporomycetidae</taxon>
        <taxon>Pleosporales</taxon>
        <taxon>Pleosporineae</taxon>
        <taxon>Pleosporaceae</taxon>
        <taxon>Bipolaris</taxon>
    </lineage>
</organism>
<sequence>MARIQRREVAWLSHSFNSSQRNLQFQCRTFHTKVKRRHRFGNSTAWRLGSRWCARTGGWLEVWALWLSPAVRALQAPCIHLADKKT</sequence>
<dbReference type="EMBL" id="KI968693">
    <property type="protein sequence ID" value="EUN32626.1"/>
    <property type="molecule type" value="Genomic_DNA"/>
</dbReference>
<name>W7EX17_BIPV3</name>
<dbReference type="AlphaFoldDB" id="W7EX17"/>
<protein>
    <submittedName>
        <fullName evidence="1">Uncharacterized protein</fullName>
    </submittedName>
</protein>
<dbReference type="Proteomes" id="UP000054337">
    <property type="component" value="Unassembled WGS sequence"/>
</dbReference>